<comment type="similarity">
    <text evidence="2">Belongs to the SURF6 family.</text>
</comment>
<dbReference type="EMBL" id="BCMY01000012">
    <property type="protein sequence ID" value="GAQ44440.1"/>
    <property type="molecule type" value="Genomic_DNA"/>
</dbReference>
<evidence type="ECO:0000256" key="1">
    <source>
        <dbReference type="ARBA" id="ARBA00004123"/>
    </source>
</evidence>
<dbReference type="PANTHER" id="PTHR14369">
    <property type="entry name" value="SURFEIT LOCUS PROTEIN 6"/>
    <property type="match status" value="1"/>
</dbReference>
<feature type="compositionally biased region" description="Acidic residues" evidence="4">
    <location>
        <begin position="468"/>
        <end position="477"/>
    </location>
</feature>
<feature type="region of interest" description="Disordered" evidence="4">
    <location>
        <begin position="306"/>
        <end position="640"/>
    </location>
</feature>
<dbReference type="GO" id="GO:0003677">
    <property type="term" value="F:DNA binding"/>
    <property type="evidence" value="ECO:0007669"/>
    <property type="project" value="TreeGrafter"/>
</dbReference>
<feature type="chain" id="PRO_5007087596" evidence="5">
    <location>
        <begin position="21"/>
        <end position="806"/>
    </location>
</feature>
<feature type="compositionally biased region" description="Polar residues" evidence="4">
    <location>
        <begin position="447"/>
        <end position="458"/>
    </location>
</feature>
<feature type="compositionally biased region" description="Basic and acidic residues" evidence="4">
    <location>
        <begin position="315"/>
        <end position="351"/>
    </location>
</feature>
<evidence type="ECO:0000313" key="8">
    <source>
        <dbReference type="EMBL" id="GAQ44440.1"/>
    </source>
</evidence>
<evidence type="ECO:0000313" key="9">
    <source>
        <dbReference type="Proteomes" id="UP000068243"/>
    </source>
</evidence>
<organism evidence="8 9">
    <name type="scientific">Aspergillus niger</name>
    <dbReference type="NCBI Taxonomy" id="5061"/>
    <lineage>
        <taxon>Eukaryota</taxon>
        <taxon>Fungi</taxon>
        <taxon>Dikarya</taxon>
        <taxon>Ascomycota</taxon>
        <taxon>Pezizomycotina</taxon>
        <taxon>Eurotiomycetes</taxon>
        <taxon>Eurotiomycetidae</taxon>
        <taxon>Eurotiales</taxon>
        <taxon>Aspergillaceae</taxon>
        <taxon>Aspergillus</taxon>
        <taxon>Aspergillus subgen. Circumdati</taxon>
    </lineage>
</organism>
<dbReference type="VEuPathDB" id="FungiDB:ASPNIDRAFT2_1160553"/>
<evidence type="ECO:0000256" key="5">
    <source>
        <dbReference type="SAM" id="SignalP"/>
    </source>
</evidence>
<feature type="signal peptide" evidence="5">
    <location>
        <begin position="1"/>
        <end position="20"/>
    </location>
</feature>
<feature type="compositionally biased region" description="Basic and acidic residues" evidence="4">
    <location>
        <begin position="682"/>
        <end position="705"/>
    </location>
</feature>
<dbReference type="VEuPathDB" id="FungiDB:ATCC64974_107390"/>
<feature type="domain" description="Ribosomal RNA-processing protein 14 N-terminal" evidence="7">
    <location>
        <begin position="280"/>
        <end position="330"/>
    </location>
</feature>
<dbReference type="GO" id="GO:0042274">
    <property type="term" value="P:ribosomal small subunit biogenesis"/>
    <property type="evidence" value="ECO:0007669"/>
    <property type="project" value="TreeGrafter"/>
</dbReference>
<gene>
    <name evidence="8" type="ORF">ABL_07101</name>
</gene>
<dbReference type="GO" id="GO:0042273">
    <property type="term" value="P:ribosomal large subunit biogenesis"/>
    <property type="evidence" value="ECO:0007669"/>
    <property type="project" value="TreeGrafter"/>
</dbReference>
<evidence type="ECO:0000256" key="2">
    <source>
        <dbReference type="ARBA" id="ARBA00005904"/>
    </source>
</evidence>
<dbReference type="OrthoDB" id="444809at2759"/>
<keyword evidence="3" id="KW-0539">Nucleus</keyword>
<feature type="compositionally biased region" description="Basic and acidic residues" evidence="4">
    <location>
        <begin position="715"/>
        <end position="724"/>
    </location>
</feature>
<evidence type="ECO:0000256" key="4">
    <source>
        <dbReference type="SAM" id="MobiDB-lite"/>
    </source>
</evidence>
<dbReference type="PANTHER" id="PTHR14369:SF0">
    <property type="entry name" value="SURFEIT LOCUS PROTEIN 6"/>
    <property type="match status" value="1"/>
</dbReference>
<feature type="compositionally biased region" description="Basic and acidic residues" evidence="4">
    <location>
        <begin position="736"/>
        <end position="774"/>
    </location>
</feature>
<dbReference type="Pfam" id="PF04935">
    <property type="entry name" value="SURF6"/>
    <property type="match status" value="1"/>
</dbReference>
<dbReference type="AlphaFoldDB" id="A0A100INY2"/>
<evidence type="ECO:0000256" key="3">
    <source>
        <dbReference type="ARBA" id="ARBA00023242"/>
    </source>
</evidence>
<dbReference type="GO" id="GO:0003723">
    <property type="term" value="F:RNA binding"/>
    <property type="evidence" value="ECO:0007669"/>
    <property type="project" value="TreeGrafter"/>
</dbReference>
<dbReference type="Pfam" id="PF15459">
    <property type="entry name" value="RRP14"/>
    <property type="match status" value="1"/>
</dbReference>
<sequence length="806" mass="89816">MKSVLIILLSPLCLSTILHASPTSTPNPNPPTVYLIRHGEKPPDPGDSGLNADGFKRAECLREVFGVGSPYEIGHVMAPKINKRKTWRISGGYSYFKAEQANVYVGDCSGGQHRRSYETVLPVAQDLGLSVDTSCKRNHVKCVAKRIKEFKGTGNILISWRHGKMRQIVQELGYEDPPEYPDDRFDLIWTIPFPYDNITEIQSEECPELDVPVPAPLKVQDLCARAVNSRAETERQDFNLPTQFFRGIAAFTTFDRALPKFLINLQYITGSTAWIPWKERLRSHAQAFDGLLSLIPAKFYYGEDGSDQWQRKKQTKEQAREAKRAKLDPDSAKSAKDVMDENARKRKRDEEGNGEEDDSSDNGELGSEKPKEGLKRGDANSKKQKQAEDSADAERTSAKSAEEAEARKKLKEEKKAQKKAAQKEKKKAKEAARKVKVAEQPEETETPAVQKSESTPANKTKEQKQEQEDSDSDDSEIADGVPAEGLSLEFNAEQEEQPSSSASTPNSPGFDASNPQSGSSSISSIVPPTEASKSSTSEPKPLKPTPDELKQRLQKRLDELRAARHADGLNGKPARNRQELIEARRQKAEQRKAHKKELRQKAREEEQRLKDEAMVRRFSPGGSGSLLASPRSPAESVGSNNNYAFGRVVFADGQHADPTLSGVREQPKSHGPKDPAAALKAVEAKKAKLAAMDEQKRADIEEKDLWLNAKKRAHGERVRDDTSLLKKALKRKESAKKKSEREWKERLEAVKKGKDMKQQKREENLRKRREEKGTKGGGKKKQAGGGKKKSRPGFEGSFKAKSGGKK</sequence>
<dbReference type="VEuPathDB" id="FungiDB:ATCC64974_107400"/>
<dbReference type="VEuPathDB" id="FungiDB:An18g05650"/>
<accession>A0A100INY2</accession>
<feature type="compositionally biased region" description="Basic and acidic residues" evidence="4">
    <location>
        <begin position="576"/>
        <end position="591"/>
    </location>
</feature>
<feature type="domain" description="Ribosomal RNA-processing protein 14/surfeit locus protein 6 C-terminal" evidence="6">
    <location>
        <begin position="578"/>
        <end position="777"/>
    </location>
</feature>
<comment type="subcellular location">
    <subcellularLocation>
        <location evidence="1">Nucleus</location>
    </subcellularLocation>
</comment>
<feature type="compositionally biased region" description="Basic and acidic residues" evidence="4">
    <location>
        <begin position="545"/>
        <end position="567"/>
    </location>
</feature>
<keyword evidence="5" id="KW-0732">Signal</keyword>
<protein>
    <submittedName>
        <fullName evidence="8">60S ribosome biogenesis protein Rrp14</fullName>
    </submittedName>
</protein>
<dbReference type="OMA" id="ITSTQWQ"/>
<evidence type="ECO:0000259" key="7">
    <source>
        <dbReference type="Pfam" id="PF15459"/>
    </source>
</evidence>
<dbReference type="Proteomes" id="UP000068243">
    <property type="component" value="Unassembled WGS sequence"/>
</dbReference>
<dbReference type="VEuPathDB" id="FungiDB:M747DRAFT_355477"/>
<dbReference type="InterPro" id="IPR029190">
    <property type="entry name" value="Rrp14/SURF6_C"/>
</dbReference>
<feature type="compositionally biased region" description="Basic and acidic residues" evidence="4">
    <location>
        <begin position="366"/>
        <end position="439"/>
    </location>
</feature>
<dbReference type="InterPro" id="IPR007019">
    <property type="entry name" value="SURF6"/>
</dbReference>
<feature type="compositionally biased region" description="Basic and acidic residues" evidence="4">
    <location>
        <begin position="599"/>
        <end position="615"/>
    </location>
</feature>
<name>A0A100INY2_ASPNG</name>
<feature type="compositionally biased region" description="Acidic residues" evidence="4">
    <location>
        <begin position="352"/>
        <end position="361"/>
    </location>
</feature>
<comment type="caution">
    <text evidence="8">The sequence shown here is derived from an EMBL/GenBank/DDBJ whole genome shotgun (WGS) entry which is preliminary data.</text>
</comment>
<dbReference type="InterPro" id="IPR029188">
    <property type="entry name" value="Rrp14_N"/>
</dbReference>
<feature type="compositionally biased region" description="Low complexity" evidence="4">
    <location>
        <begin position="625"/>
        <end position="634"/>
    </location>
</feature>
<evidence type="ECO:0000259" key="6">
    <source>
        <dbReference type="Pfam" id="PF04935"/>
    </source>
</evidence>
<dbReference type="GO" id="GO:0005730">
    <property type="term" value="C:nucleolus"/>
    <property type="evidence" value="ECO:0007669"/>
    <property type="project" value="TreeGrafter"/>
</dbReference>
<proteinExistence type="inferred from homology"/>
<feature type="compositionally biased region" description="Basic residues" evidence="4">
    <location>
        <begin position="777"/>
        <end position="791"/>
    </location>
</feature>
<reference evidence="9" key="1">
    <citation type="journal article" date="2016" name="Genome Announc.">
        <title>Draft genome sequence of Aspergillus niger strain An76.</title>
        <authorList>
            <person name="Gong W."/>
            <person name="Cheng Z."/>
            <person name="Zhang H."/>
            <person name="Liu L."/>
            <person name="Gao P."/>
            <person name="Wang L."/>
        </authorList>
    </citation>
    <scope>NUCLEOTIDE SEQUENCE [LARGE SCALE GENOMIC DNA]</scope>
    <source>
        <strain evidence="9">An76</strain>
    </source>
</reference>
<feature type="region of interest" description="Disordered" evidence="4">
    <location>
        <begin position="656"/>
        <end position="806"/>
    </location>
</feature>